<protein>
    <submittedName>
        <fullName evidence="1">E3 ubiquitin ligase BIG BROTHER-like</fullName>
    </submittedName>
</protein>
<proteinExistence type="predicted"/>
<reference evidence="1" key="1">
    <citation type="journal article" date="2023" name="GigaByte">
        <title>Genome assembly of the bearded iris, Iris pallida Lam.</title>
        <authorList>
            <person name="Bruccoleri R.E."/>
            <person name="Oakeley E.J."/>
            <person name="Faust A.M.E."/>
            <person name="Altorfer M."/>
            <person name="Dessus-Babus S."/>
            <person name="Burckhardt D."/>
            <person name="Oertli M."/>
            <person name="Naumann U."/>
            <person name="Petersen F."/>
            <person name="Wong J."/>
        </authorList>
    </citation>
    <scope>NUCLEOTIDE SEQUENCE</scope>
    <source>
        <strain evidence="1">GSM-AAB239-AS_SAM_17_03QT</strain>
    </source>
</reference>
<dbReference type="AlphaFoldDB" id="A0AAX6FJQ0"/>
<accession>A0AAX6FJQ0</accession>
<dbReference type="EMBL" id="JANAVB010028196">
    <property type="protein sequence ID" value="KAJ6816657.1"/>
    <property type="molecule type" value="Genomic_DNA"/>
</dbReference>
<gene>
    <name evidence="1" type="ORF">M6B38_415145</name>
</gene>
<evidence type="ECO:0000313" key="1">
    <source>
        <dbReference type="EMBL" id="KAJ6816657.1"/>
    </source>
</evidence>
<keyword evidence="2" id="KW-1185">Reference proteome</keyword>
<name>A0AAX6FJQ0_IRIPA</name>
<organism evidence="1 2">
    <name type="scientific">Iris pallida</name>
    <name type="common">Sweet iris</name>
    <dbReference type="NCBI Taxonomy" id="29817"/>
    <lineage>
        <taxon>Eukaryota</taxon>
        <taxon>Viridiplantae</taxon>
        <taxon>Streptophyta</taxon>
        <taxon>Embryophyta</taxon>
        <taxon>Tracheophyta</taxon>
        <taxon>Spermatophyta</taxon>
        <taxon>Magnoliopsida</taxon>
        <taxon>Liliopsida</taxon>
        <taxon>Asparagales</taxon>
        <taxon>Iridaceae</taxon>
        <taxon>Iridoideae</taxon>
        <taxon>Irideae</taxon>
        <taxon>Iris</taxon>
    </lineage>
</organism>
<sequence length="89" mass="10443">MNDKRQVEVHYIDNGFPYTVIQSFMDLFEGLSYAQANVALVEVLQDQHIVLLQWICWETSSHCIFGEGQGRFQQKIWCRESCNCWGQQP</sequence>
<comment type="caution">
    <text evidence="1">The sequence shown here is derived from an EMBL/GenBank/DDBJ whole genome shotgun (WGS) entry which is preliminary data.</text>
</comment>
<reference evidence="1" key="2">
    <citation type="submission" date="2023-04" db="EMBL/GenBank/DDBJ databases">
        <authorList>
            <person name="Bruccoleri R.E."/>
            <person name="Oakeley E.J."/>
            <person name="Faust A.-M."/>
            <person name="Dessus-Babus S."/>
            <person name="Altorfer M."/>
            <person name="Burckhardt D."/>
            <person name="Oertli M."/>
            <person name="Naumann U."/>
            <person name="Petersen F."/>
            <person name="Wong J."/>
        </authorList>
    </citation>
    <scope>NUCLEOTIDE SEQUENCE</scope>
    <source>
        <strain evidence="1">GSM-AAB239-AS_SAM_17_03QT</strain>
        <tissue evidence="1">Leaf</tissue>
    </source>
</reference>
<evidence type="ECO:0000313" key="2">
    <source>
        <dbReference type="Proteomes" id="UP001140949"/>
    </source>
</evidence>
<dbReference type="Proteomes" id="UP001140949">
    <property type="component" value="Unassembled WGS sequence"/>
</dbReference>